<dbReference type="Proteomes" id="UP001164539">
    <property type="component" value="Chromosome 4"/>
</dbReference>
<evidence type="ECO:0000313" key="2">
    <source>
        <dbReference type="Proteomes" id="UP001164539"/>
    </source>
</evidence>
<reference evidence="1 2" key="1">
    <citation type="journal article" date="2023" name="Science">
        <title>Complex scaffold remodeling in plant triterpene biosynthesis.</title>
        <authorList>
            <person name="De La Pena R."/>
            <person name="Hodgson H."/>
            <person name="Liu J.C."/>
            <person name="Stephenson M.J."/>
            <person name="Martin A.C."/>
            <person name="Owen C."/>
            <person name="Harkess A."/>
            <person name="Leebens-Mack J."/>
            <person name="Jimenez L.E."/>
            <person name="Osbourn A."/>
            <person name="Sattely E.S."/>
        </authorList>
    </citation>
    <scope>NUCLEOTIDE SEQUENCE [LARGE SCALE GENOMIC DNA]</scope>
    <source>
        <strain evidence="2">cv. JPN11</strain>
        <tissue evidence="1">Leaf</tissue>
    </source>
</reference>
<name>A0ACC1YDE3_MELAZ</name>
<accession>A0ACC1YDE3</accession>
<evidence type="ECO:0000313" key="1">
    <source>
        <dbReference type="EMBL" id="KAJ4721159.1"/>
    </source>
</evidence>
<protein>
    <submittedName>
        <fullName evidence="1">Uncharacterized protein</fullName>
    </submittedName>
</protein>
<proteinExistence type="predicted"/>
<keyword evidence="2" id="KW-1185">Reference proteome</keyword>
<sequence length="101" mass="11183">MGFEELNEACERSSSGFLSAERVTESRLRTDWTVCSDGGKVGGAAKGVRYEGACNADATDEEARGVTRRCRNRKKHCSPEIGTKEEKLERKSQKISKKGLR</sequence>
<organism evidence="1 2">
    <name type="scientific">Melia azedarach</name>
    <name type="common">Chinaberry tree</name>
    <dbReference type="NCBI Taxonomy" id="155640"/>
    <lineage>
        <taxon>Eukaryota</taxon>
        <taxon>Viridiplantae</taxon>
        <taxon>Streptophyta</taxon>
        <taxon>Embryophyta</taxon>
        <taxon>Tracheophyta</taxon>
        <taxon>Spermatophyta</taxon>
        <taxon>Magnoliopsida</taxon>
        <taxon>eudicotyledons</taxon>
        <taxon>Gunneridae</taxon>
        <taxon>Pentapetalae</taxon>
        <taxon>rosids</taxon>
        <taxon>malvids</taxon>
        <taxon>Sapindales</taxon>
        <taxon>Meliaceae</taxon>
        <taxon>Melia</taxon>
    </lineage>
</organism>
<comment type="caution">
    <text evidence="1">The sequence shown here is derived from an EMBL/GenBank/DDBJ whole genome shotgun (WGS) entry which is preliminary data.</text>
</comment>
<gene>
    <name evidence="1" type="ORF">OWV82_008880</name>
</gene>
<dbReference type="EMBL" id="CM051397">
    <property type="protein sequence ID" value="KAJ4721159.1"/>
    <property type="molecule type" value="Genomic_DNA"/>
</dbReference>